<evidence type="ECO:0000256" key="2">
    <source>
        <dbReference type="SAM" id="MobiDB-lite"/>
    </source>
</evidence>
<dbReference type="HOGENOM" id="CLU_721907_0_0_1"/>
<feature type="region of interest" description="Disordered" evidence="2">
    <location>
        <begin position="123"/>
        <end position="152"/>
    </location>
</feature>
<name>A0A060SE31_PYCCI</name>
<keyword evidence="4" id="KW-1185">Reference proteome</keyword>
<evidence type="ECO:0000313" key="4">
    <source>
        <dbReference type="Proteomes" id="UP000029665"/>
    </source>
</evidence>
<organism evidence="3 4">
    <name type="scientific">Pycnoporus cinnabarinus</name>
    <name type="common">Cinnabar-red polypore</name>
    <name type="synonym">Trametes cinnabarina</name>
    <dbReference type="NCBI Taxonomy" id="5643"/>
    <lineage>
        <taxon>Eukaryota</taxon>
        <taxon>Fungi</taxon>
        <taxon>Dikarya</taxon>
        <taxon>Basidiomycota</taxon>
        <taxon>Agaricomycotina</taxon>
        <taxon>Agaricomycetes</taxon>
        <taxon>Polyporales</taxon>
        <taxon>Polyporaceae</taxon>
        <taxon>Trametes</taxon>
    </lineage>
</organism>
<dbReference type="PANTHER" id="PTHR15885">
    <property type="entry name" value="COILED-COIL DOMAIN-CONTAINING PROTEIN 174"/>
    <property type="match status" value="1"/>
</dbReference>
<proteinExistence type="predicted"/>
<dbReference type="PANTHER" id="PTHR15885:SF1">
    <property type="entry name" value="COILED-COIL DOMAIN-CONTAINING PROTEIN 174"/>
    <property type="match status" value="1"/>
</dbReference>
<feature type="region of interest" description="Disordered" evidence="2">
    <location>
        <begin position="244"/>
        <end position="370"/>
    </location>
</feature>
<feature type="compositionally biased region" description="Basic and acidic residues" evidence="2">
    <location>
        <begin position="298"/>
        <end position="316"/>
    </location>
</feature>
<dbReference type="OrthoDB" id="333551at2759"/>
<dbReference type="GO" id="GO:0005634">
    <property type="term" value="C:nucleus"/>
    <property type="evidence" value="ECO:0007669"/>
    <property type="project" value="TreeGrafter"/>
</dbReference>
<feature type="compositionally biased region" description="Basic and acidic residues" evidence="2">
    <location>
        <begin position="323"/>
        <end position="332"/>
    </location>
</feature>
<dbReference type="InterPro" id="IPR025066">
    <property type="entry name" value="CCDC174-like"/>
</dbReference>
<dbReference type="OMA" id="HNKGAQK"/>
<dbReference type="AlphaFoldDB" id="A0A060SE31"/>
<protein>
    <submittedName>
        <fullName evidence="3">Uncharacterized protein</fullName>
    </submittedName>
</protein>
<evidence type="ECO:0000313" key="3">
    <source>
        <dbReference type="EMBL" id="CDO72466.1"/>
    </source>
</evidence>
<comment type="caution">
    <text evidence="3">The sequence shown here is derived from an EMBL/GenBank/DDBJ whole genome shotgun (WGS) entry which is preliminary data.</text>
</comment>
<gene>
    <name evidence="3" type="ORF">BN946_scf184980.g7</name>
</gene>
<evidence type="ECO:0000256" key="1">
    <source>
        <dbReference type="ARBA" id="ARBA00023054"/>
    </source>
</evidence>
<dbReference type="Pfam" id="PF13300">
    <property type="entry name" value="DUF4078"/>
    <property type="match status" value="1"/>
</dbReference>
<dbReference type="STRING" id="5643.A0A060SE31"/>
<keyword evidence="1" id="KW-0175">Coiled coil</keyword>
<dbReference type="Proteomes" id="UP000029665">
    <property type="component" value="Unassembled WGS sequence"/>
</dbReference>
<dbReference type="EMBL" id="CCBP010000113">
    <property type="protein sequence ID" value="CDO72466.1"/>
    <property type="molecule type" value="Genomic_DNA"/>
</dbReference>
<feature type="compositionally biased region" description="Basic and acidic residues" evidence="2">
    <location>
        <begin position="247"/>
        <end position="280"/>
    </location>
</feature>
<reference evidence="3" key="1">
    <citation type="submission" date="2014-01" db="EMBL/GenBank/DDBJ databases">
        <title>The genome of the white-rot fungus Pycnoporus cinnabarinus: a basidiomycete model with a versatile arsenal for lignocellulosic biomass breakdown.</title>
        <authorList>
            <person name="Levasseur A."/>
            <person name="Lomascolo A."/>
            <person name="Ruiz-Duenas F.J."/>
            <person name="Uzan E."/>
            <person name="Piumi F."/>
            <person name="Kues U."/>
            <person name="Ram A.F.J."/>
            <person name="Murat C."/>
            <person name="Haon M."/>
            <person name="Benoit I."/>
            <person name="Arfi Y."/>
            <person name="Chevret D."/>
            <person name="Drula E."/>
            <person name="Kwon M.J."/>
            <person name="Gouret P."/>
            <person name="Lesage-Meessen L."/>
            <person name="Lombard V."/>
            <person name="Mariette J."/>
            <person name="Noirot C."/>
            <person name="Park J."/>
            <person name="Patyshakuliyeva A."/>
            <person name="Wieneger R.A.B."/>
            <person name="Wosten H.A.B."/>
            <person name="Martin F."/>
            <person name="Coutinho P.M."/>
            <person name="de Vries R."/>
            <person name="Martinez A.T."/>
            <person name="Klopp C."/>
            <person name="Pontarotti P."/>
            <person name="Henrissat B."/>
            <person name="Record E."/>
        </authorList>
    </citation>
    <scope>NUCLEOTIDE SEQUENCE [LARGE SCALE GENOMIC DNA]</scope>
    <source>
        <strain evidence="3">BRFM137</strain>
    </source>
</reference>
<feature type="compositionally biased region" description="Acidic residues" evidence="2">
    <location>
        <begin position="127"/>
        <end position="136"/>
    </location>
</feature>
<accession>A0A060SE31</accession>
<sequence>MPPIDKAKAAGVSASSFFDLKAELAKKEEEFAKNKAAGKSNLVVGGVKRDDKISQWAKANPGVQARAARDIELEEISKPTLESARAILERKAKMYDKLRKGKTGGLTDKQYDALLVDFEQKGIDPSFESDSDDVDESLTVPVPPGQDAEDDPIMEYEDEFGRVRTARRSEIPRHLLPQEEQEKEEDFDPYVIYNPVNHFPTFEPSQDRVEKIRAQFAEENNPLNIHYDATREVRAKGAGFYQFSADEETRRKQMEELRKAREETERTRAETRAEDLRPGEIEGLNVGAEDTAGPFKSRAMEKRKREIEERRKLLEAKRRKIASPKEPKEDTTPRLTGSEPAKTPPASSDSFAILEAQSKEPKSQAKAVDPTLDPADAFLAQLEHDIIAGKRR</sequence>